<dbReference type="SUPFAM" id="SSF51735">
    <property type="entry name" value="NAD(P)-binding Rossmann-fold domains"/>
    <property type="match status" value="1"/>
</dbReference>
<keyword evidence="3" id="KW-0560">Oxidoreductase</keyword>
<dbReference type="Proteomes" id="UP001498771">
    <property type="component" value="Unassembled WGS sequence"/>
</dbReference>
<protein>
    <recommendedName>
        <fullName evidence="4">Ketoreductase domain-containing protein</fullName>
    </recommendedName>
</protein>
<proteinExistence type="inferred from homology"/>
<dbReference type="InterPro" id="IPR002347">
    <property type="entry name" value="SDR_fam"/>
</dbReference>
<dbReference type="RefSeq" id="XP_064768341.1">
    <property type="nucleotide sequence ID" value="XM_064914651.1"/>
</dbReference>
<dbReference type="PROSITE" id="PS00061">
    <property type="entry name" value="ADH_SHORT"/>
    <property type="match status" value="1"/>
</dbReference>
<evidence type="ECO:0000313" key="5">
    <source>
        <dbReference type="EMBL" id="KAK7205308.1"/>
    </source>
</evidence>
<dbReference type="EMBL" id="JBBJBU010000005">
    <property type="protein sequence ID" value="KAK7205308.1"/>
    <property type="molecule type" value="Genomic_DNA"/>
</dbReference>
<dbReference type="PRINTS" id="PR00081">
    <property type="entry name" value="GDHRDH"/>
</dbReference>
<reference evidence="5 6" key="1">
    <citation type="submission" date="2024-03" db="EMBL/GenBank/DDBJ databases">
        <title>Genome-scale model development and genomic sequencing of the oleaginous clade Lipomyces.</title>
        <authorList>
            <consortium name="Lawrence Berkeley National Laboratory"/>
            <person name="Czajka J.J."/>
            <person name="Han Y."/>
            <person name="Kim J."/>
            <person name="Mondo S.J."/>
            <person name="Hofstad B.A."/>
            <person name="Robles A."/>
            <person name="Haridas S."/>
            <person name="Riley R."/>
            <person name="LaButti K."/>
            <person name="Pangilinan J."/>
            <person name="Andreopoulos W."/>
            <person name="Lipzen A."/>
            <person name="Yan J."/>
            <person name="Wang M."/>
            <person name="Ng V."/>
            <person name="Grigoriev I.V."/>
            <person name="Spatafora J.W."/>
            <person name="Magnuson J.K."/>
            <person name="Baker S.E."/>
            <person name="Pomraning K.R."/>
        </authorList>
    </citation>
    <scope>NUCLEOTIDE SEQUENCE [LARGE SCALE GENOMIC DNA]</scope>
    <source>
        <strain evidence="5 6">Phaff 52-87</strain>
    </source>
</reference>
<feature type="domain" description="Ketoreductase" evidence="4">
    <location>
        <begin position="10"/>
        <end position="201"/>
    </location>
</feature>
<name>A0ABR1F8A0_9ASCO</name>
<dbReference type="Gene3D" id="3.40.50.720">
    <property type="entry name" value="NAD(P)-binding Rossmann-like Domain"/>
    <property type="match status" value="1"/>
</dbReference>
<evidence type="ECO:0000256" key="2">
    <source>
        <dbReference type="ARBA" id="ARBA00022857"/>
    </source>
</evidence>
<keyword evidence="6" id="KW-1185">Reference proteome</keyword>
<dbReference type="PANTHER" id="PTHR43618">
    <property type="entry name" value="7-ALPHA-HYDROXYSTEROID DEHYDROGENASE"/>
    <property type="match status" value="1"/>
</dbReference>
<dbReference type="InterPro" id="IPR052178">
    <property type="entry name" value="Sec_Metab_Biosynth_SDR"/>
</dbReference>
<dbReference type="InterPro" id="IPR057326">
    <property type="entry name" value="KR_dom"/>
</dbReference>
<accession>A0ABR1F8A0</accession>
<dbReference type="InterPro" id="IPR036291">
    <property type="entry name" value="NAD(P)-bd_dom_sf"/>
</dbReference>
<evidence type="ECO:0000259" key="4">
    <source>
        <dbReference type="SMART" id="SM00822"/>
    </source>
</evidence>
<comment type="similarity">
    <text evidence="1">Belongs to the short-chain dehydrogenases/reductases (SDR) family.</text>
</comment>
<comment type="caution">
    <text evidence="5">The sequence shown here is derived from an EMBL/GenBank/DDBJ whole genome shotgun (WGS) entry which is preliminary data.</text>
</comment>
<gene>
    <name evidence="5" type="ORF">BZA70DRAFT_299201</name>
</gene>
<evidence type="ECO:0000256" key="1">
    <source>
        <dbReference type="ARBA" id="ARBA00006484"/>
    </source>
</evidence>
<evidence type="ECO:0000313" key="6">
    <source>
        <dbReference type="Proteomes" id="UP001498771"/>
    </source>
</evidence>
<dbReference type="InterPro" id="IPR020904">
    <property type="entry name" value="Sc_DH/Rdtase_CS"/>
</dbReference>
<dbReference type="Pfam" id="PF00106">
    <property type="entry name" value="adh_short"/>
    <property type="match status" value="1"/>
</dbReference>
<dbReference type="SMART" id="SM00822">
    <property type="entry name" value="PKS_KR"/>
    <property type="match status" value="1"/>
</dbReference>
<keyword evidence="2" id="KW-0521">NADP</keyword>
<organism evidence="5 6">
    <name type="scientific">Myxozyma melibiosi</name>
    <dbReference type="NCBI Taxonomy" id="54550"/>
    <lineage>
        <taxon>Eukaryota</taxon>
        <taxon>Fungi</taxon>
        <taxon>Dikarya</taxon>
        <taxon>Ascomycota</taxon>
        <taxon>Saccharomycotina</taxon>
        <taxon>Lipomycetes</taxon>
        <taxon>Lipomycetales</taxon>
        <taxon>Lipomycetaceae</taxon>
        <taxon>Myxozyma</taxon>
    </lineage>
</organism>
<sequence length="267" mass="27832">MLSDFSFTGKSALITGGSRGLGLSAAKGLMEAGASTVFITSRSEKACAEAVEFLNGLSGIKGKAIAVPGDFSKAEDIYRVKKVVQQTTDRLNVVVANAGATWGAPFDTHPEKAFDRVLGLNVKGVFFTIQAFADMLEKAGTSEDPARAIVLGSVTGLMVSSNGGGGTYGYTASKAAVHHLAEVLAVELGPRNICVNALAPGFFRSKMANGLIDMIGDENLSEINPRGRLGFAEDIENMIVFLSGKASCYLNGAIIPLDGGLHLVSKL</sequence>
<dbReference type="GeneID" id="90040163"/>
<dbReference type="PANTHER" id="PTHR43618:SF12">
    <property type="entry name" value="OXIDOREDUCTASE, SHORT-CHAIN DEHYDROGENASE_REDUCTASE FAMILY (AFU_ORTHOLOGUE AFUA_1G14540)"/>
    <property type="match status" value="1"/>
</dbReference>
<evidence type="ECO:0000256" key="3">
    <source>
        <dbReference type="ARBA" id="ARBA00023002"/>
    </source>
</evidence>